<comment type="caution">
    <text evidence="5">The sequence shown here is derived from an EMBL/GenBank/DDBJ whole genome shotgun (WGS) entry which is preliminary data.</text>
</comment>
<keyword evidence="6" id="KW-1185">Reference proteome</keyword>
<dbReference type="GO" id="GO:0048194">
    <property type="term" value="P:Golgi vesicle budding"/>
    <property type="evidence" value="ECO:0007669"/>
    <property type="project" value="TreeGrafter"/>
</dbReference>
<comment type="subcellular location">
    <subcellularLocation>
        <location evidence="1">Golgi apparatus membrane</location>
        <topology evidence="1">Peripheral membrane protein</topology>
        <orientation evidence="1">Cytoplasmic side</orientation>
    </subcellularLocation>
</comment>
<dbReference type="AlphaFoldDB" id="A0A4Y8IE24"/>
<dbReference type="InterPro" id="IPR038261">
    <property type="entry name" value="GPP34-like_sf"/>
</dbReference>
<evidence type="ECO:0000256" key="3">
    <source>
        <dbReference type="ARBA" id="ARBA00023121"/>
    </source>
</evidence>
<evidence type="ECO:0000256" key="1">
    <source>
        <dbReference type="ARBA" id="ARBA00004255"/>
    </source>
</evidence>
<keyword evidence="4" id="KW-0472">Membrane</keyword>
<evidence type="ECO:0000256" key="2">
    <source>
        <dbReference type="ARBA" id="ARBA00023034"/>
    </source>
</evidence>
<keyword evidence="3" id="KW-0446">Lipid-binding</keyword>
<reference evidence="5 6" key="1">
    <citation type="submission" date="2019-03" db="EMBL/GenBank/DDBJ databases">
        <authorList>
            <person name="He R.-H."/>
        </authorList>
    </citation>
    <scope>NUCLEOTIDE SEQUENCE [LARGE SCALE GENOMIC DNA]</scope>
    <source>
        <strain evidence="6">SH 714</strain>
    </source>
</reference>
<dbReference type="GO" id="GO:0005829">
    <property type="term" value="C:cytosol"/>
    <property type="evidence" value="ECO:0007669"/>
    <property type="project" value="TreeGrafter"/>
</dbReference>
<accession>A0A4Y8IE24</accession>
<dbReference type="GO" id="GO:0070273">
    <property type="term" value="F:phosphatidylinositol-4-phosphate binding"/>
    <property type="evidence" value="ECO:0007669"/>
    <property type="project" value="InterPro"/>
</dbReference>
<organism evidence="5 6">
    <name type="scientific">Filobacillus milosensis</name>
    <dbReference type="NCBI Taxonomy" id="94137"/>
    <lineage>
        <taxon>Bacteria</taxon>
        <taxon>Bacillati</taxon>
        <taxon>Bacillota</taxon>
        <taxon>Bacilli</taxon>
        <taxon>Bacillales</taxon>
        <taxon>Bacillaceae</taxon>
        <taxon>Filobacillus</taxon>
    </lineage>
</organism>
<dbReference type="InterPro" id="IPR008628">
    <property type="entry name" value="GPP34-like"/>
</dbReference>
<dbReference type="PANTHER" id="PTHR12704">
    <property type="entry name" value="TRANS-GOLGI PROTEIN GMX33"/>
    <property type="match status" value="1"/>
</dbReference>
<dbReference type="RefSeq" id="WP_134341053.1">
    <property type="nucleotide sequence ID" value="NZ_SOPW01000017.1"/>
</dbReference>
<dbReference type="GO" id="GO:0012505">
    <property type="term" value="C:endomembrane system"/>
    <property type="evidence" value="ECO:0007669"/>
    <property type="project" value="UniProtKB-ARBA"/>
</dbReference>
<dbReference type="EMBL" id="SOPW01000017">
    <property type="protein sequence ID" value="TFB14242.1"/>
    <property type="molecule type" value="Genomic_DNA"/>
</dbReference>
<sequence>MLTLTEELLLIALDDETGKMSMSTSSSIHFGLAGAILMELALNGCIDYKNKKVIFLDQDDSGDELLNESLQYMKEKDKGKPRSMKHWVTKLGGHIQWKKKHQGYIDRLIERGILKQEEQKVLFVFSKEVYPSENTGKENAIRAKVKEAIRSDEKIEGERTVVLIGLLHACELAKTLFTKEEYKDVKKKIKHIMKNNPHGKAVSVAIDAMNTAIIASVGAAAAASSSSS</sequence>
<evidence type="ECO:0000313" key="5">
    <source>
        <dbReference type="EMBL" id="TFB14242.1"/>
    </source>
</evidence>
<dbReference type="GO" id="GO:0007030">
    <property type="term" value="P:Golgi organization"/>
    <property type="evidence" value="ECO:0007669"/>
    <property type="project" value="TreeGrafter"/>
</dbReference>
<protein>
    <submittedName>
        <fullName evidence="5">GPP34 family phosphoprotein</fullName>
    </submittedName>
</protein>
<gene>
    <name evidence="5" type="ORF">E3U55_13760</name>
</gene>
<dbReference type="Proteomes" id="UP000297975">
    <property type="component" value="Unassembled WGS sequence"/>
</dbReference>
<evidence type="ECO:0000313" key="6">
    <source>
        <dbReference type="Proteomes" id="UP000297975"/>
    </source>
</evidence>
<dbReference type="GO" id="GO:0043001">
    <property type="term" value="P:Golgi to plasma membrane protein transport"/>
    <property type="evidence" value="ECO:0007669"/>
    <property type="project" value="TreeGrafter"/>
</dbReference>
<dbReference type="Gene3D" id="1.10.3630.10">
    <property type="entry name" value="yeast vps74-n-term truncation variant domain like"/>
    <property type="match status" value="1"/>
</dbReference>
<dbReference type="Pfam" id="PF05719">
    <property type="entry name" value="GPP34"/>
    <property type="match status" value="1"/>
</dbReference>
<evidence type="ECO:0000256" key="4">
    <source>
        <dbReference type="ARBA" id="ARBA00023136"/>
    </source>
</evidence>
<dbReference type="PANTHER" id="PTHR12704:SF2">
    <property type="entry name" value="GOLGI PHOSPHOPROTEIN 3 HOMOLOG SAURON"/>
    <property type="match status" value="1"/>
</dbReference>
<proteinExistence type="predicted"/>
<name>A0A4Y8IE24_9BACI</name>
<dbReference type="OrthoDB" id="2418046at2"/>
<dbReference type="GO" id="GO:0006890">
    <property type="term" value="P:retrograde vesicle-mediated transport, Golgi to endoplasmic reticulum"/>
    <property type="evidence" value="ECO:0007669"/>
    <property type="project" value="TreeGrafter"/>
</dbReference>
<keyword evidence="2" id="KW-0333">Golgi apparatus</keyword>